<dbReference type="Proteomes" id="UP000541610">
    <property type="component" value="Unassembled WGS sequence"/>
</dbReference>
<gene>
    <name evidence="1" type="ORF">FOZ60_000292</name>
</gene>
<reference evidence="1 2" key="1">
    <citation type="submission" date="2020-04" db="EMBL/GenBank/DDBJ databases">
        <title>Perkinsus olseni comparative genomics.</title>
        <authorList>
            <person name="Bogema D.R."/>
        </authorList>
    </citation>
    <scope>NUCLEOTIDE SEQUENCE [LARGE SCALE GENOMIC DNA]</scope>
    <source>
        <strain evidence="1">00978-12</strain>
    </source>
</reference>
<accession>A0A7J6MZX5</accession>
<proteinExistence type="predicted"/>
<protein>
    <submittedName>
        <fullName evidence="1">Uncharacterized protein</fullName>
    </submittedName>
</protein>
<comment type="caution">
    <text evidence="1">The sequence shown here is derived from an EMBL/GenBank/DDBJ whole genome shotgun (WGS) entry which is preliminary data.</text>
</comment>
<dbReference type="EMBL" id="JABANP010001007">
    <property type="protein sequence ID" value="KAF4677179.1"/>
    <property type="molecule type" value="Genomic_DNA"/>
</dbReference>
<name>A0A7J6MZX5_PEROL</name>
<evidence type="ECO:0000313" key="2">
    <source>
        <dbReference type="Proteomes" id="UP000541610"/>
    </source>
</evidence>
<dbReference type="AlphaFoldDB" id="A0A7J6MZX5"/>
<organism evidence="1 2">
    <name type="scientific">Perkinsus olseni</name>
    <name type="common">Perkinsus atlanticus</name>
    <dbReference type="NCBI Taxonomy" id="32597"/>
    <lineage>
        <taxon>Eukaryota</taxon>
        <taxon>Sar</taxon>
        <taxon>Alveolata</taxon>
        <taxon>Perkinsozoa</taxon>
        <taxon>Perkinsea</taxon>
        <taxon>Perkinsida</taxon>
        <taxon>Perkinsidae</taxon>
        <taxon>Perkinsus</taxon>
    </lineage>
</organism>
<sequence length="591" mass="66369">MTWSYEPVSVRCIDQYKLAELVFLEMQDNGAITLFNRAVFRLVSCTFVYDTSTTSSSVGCLHRVEQEEYPPLYSSYFDGREGAAHCLFENVGDDHLVDTSIRGMEIRITDNTVETGSIKCPRTDPFPVFITKYHGRRALKTYEFVNNSVAYNRQNVATGSFCLHDFGDHTPPEASGLDPLRELNQAAFRGEKETLFAAIGEVKFPPKLPILSEGYFRNWWGREFKTEVAERAIGYTEAVCLAVQRAMKKQLGTFVQVCGKFYRESEGAIAAARRADWAFNTSALDVPWKGTLTKGNRFVIVALFGVLHLVSLMSTRPFIMGASTAALLFNLPVSYSIGSLAPDSPSDDYPPLFHAVFDSRDDSVSCMFVDISLPQVDTMQRALTFRVKNSSVETSTIECPRTDIFPVFKATYNNRFALETYKFINTSVPYDPSNIHTASWCTYDFGDRLPLNNTGLDPLRELNSASFRDEEAGLLAAVHEVEFPPGFPVLAGSFLPLWAREFKTRAADAAVSRTETFCSTVLKAIEDDRGTFEQLCGEFFEVSEEAVVAAKPEKRVFDTNDDSSSWEKAAFEVMRLVEREWFSWLGLASFL</sequence>
<evidence type="ECO:0000313" key="1">
    <source>
        <dbReference type="EMBL" id="KAF4677179.1"/>
    </source>
</evidence>